<evidence type="ECO:0000313" key="2">
    <source>
        <dbReference type="EMBL" id="GMT22698.1"/>
    </source>
</evidence>
<evidence type="ECO:0000313" key="3">
    <source>
        <dbReference type="Proteomes" id="UP001432322"/>
    </source>
</evidence>
<keyword evidence="1" id="KW-0812">Transmembrane</keyword>
<protein>
    <recommendedName>
        <fullName evidence="4">G protein-coupled receptor</fullName>
    </recommendedName>
</protein>
<evidence type="ECO:0000256" key="1">
    <source>
        <dbReference type="SAM" id="Phobius"/>
    </source>
</evidence>
<comment type="caution">
    <text evidence="2">The sequence shown here is derived from an EMBL/GenBank/DDBJ whole genome shotgun (WGS) entry which is preliminary data.</text>
</comment>
<dbReference type="EMBL" id="BTSY01000004">
    <property type="protein sequence ID" value="GMT22698.1"/>
    <property type="molecule type" value="Genomic_DNA"/>
</dbReference>
<sequence>IQDTISSRTQKMTRQLIEVFIIQLNGAMLFMIIPLCGLFTDLSFDLHDSLPDEALQTLRMTMTILLMLDPLQFPLIYIVETGGH</sequence>
<keyword evidence="1" id="KW-0472">Membrane</keyword>
<name>A0AAV5VTC7_9BILA</name>
<dbReference type="PANTHER" id="PTHR45830:SF15">
    <property type="entry name" value="SERPENTINE RECEPTOR, CLASS I"/>
    <property type="match status" value="1"/>
</dbReference>
<keyword evidence="3" id="KW-1185">Reference proteome</keyword>
<feature type="transmembrane region" description="Helical" evidence="1">
    <location>
        <begin position="16"/>
        <end position="40"/>
    </location>
</feature>
<reference evidence="2" key="1">
    <citation type="submission" date="2023-10" db="EMBL/GenBank/DDBJ databases">
        <title>Genome assembly of Pristionchus species.</title>
        <authorList>
            <person name="Yoshida K."/>
            <person name="Sommer R.J."/>
        </authorList>
    </citation>
    <scope>NUCLEOTIDE SEQUENCE</scope>
    <source>
        <strain evidence="2">RS5133</strain>
    </source>
</reference>
<proteinExistence type="predicted"/>
<evidence type="ECO:0008006" key="4">
    <source>
        <dbReference type="Google" id="ProtNLM"/>
    </source>
</evidence>
<feature type="non-terminal residue" evidence="2">
    <location>
        <position position="84"/>
    </location>
</feature>
<accession>A0AAV5VTC7</accession>
<feature type="transmembrane region" description="Helical" evidence="1">
    <location>
        <begin position="60"/>
        <end position="79"/>
    </location>
</feature>
<gene>
    <name evidence="2" type="ORF">PFISCL1PPCAC_13995</name>
</gene>
<dbReference type="PANTHER" id="PTHR45830">
    <property type="entry name" value="SERPENTINE RECEPTOR, CLASS I"/>
    <property type="match status" value="1"/>
</dbReference>
<dbReference type="Proteomes" id="UP001432322">
    <property type="component" value="Unassembled WGS sequence"/>
</dbReference>
<dbReference type="AlphaFoldDB" id="A0AAV5VTC7"/>
<feature type="non-terminal residue" evidence="2">
    <location>
        <position position="1"/>
    </location>
</feature>
<keyword evidence="1" id="KW-1133">Transmembrane helix</keyword>
<organism evidence="2 3">
    <name type="scientific">Pristionchus fissidentatus</name>
    <dbReference type="NCBI Taxonomy" id="1538716"/>
    <lineage>
        <taxon>Eukaryota</taxon>
        <taxon>Metazoa</taxon>
        <taxon>Ecdysozoa</taxon>
        <taxon>Nematoda</taxon>
        <taxon>Chromadorea</taxon>
        <taxon>Rhabditida</taxon>
        <taxon>Rhabditina</taxon>
        <taxon>Diplogasteromorpha</taxon>
        <taxon>Diplogasteroidea</taxon>
        <taxon>Neodiplogasteridae</taxon>
        <taxon>Pristionchus</taxon>
    </lineage>
</organism>